<dbReference type="GO" id="GO:0005315">
    <property type="term" value="F:phosphate transmembrane transporter activity"/>
    <property type="evidence" value="ECO:0007669"/>
    <property type="project" value="InterPro"/>
</dbReference>
<dbReference type="PANTHER" id="PTHR45671">
    <property type="entry name" value="SOLUTE CARRIER FAMILY 25 (MITOCHONDRIAL CARRIER PHOSPHATE CARRIER), MEMBER 3, LIKE-RELATED-RELATED"/>
    <property type="match status" value="1"/>
</dbReference>
<evidence type="ECO:0000256" key="10">
    <source>
        <dbReference type="PROSITE-ProRule" id="PRU00282"/>
    </source>
</evidence>
<dbReference type="InterPro" id="IPR018108">
    <property type="entry name" value="MCP_transmembrane"/>
</dbReference>
<comment type="similarity">
    <text evidence="2 11">Belongs to the mitochondrial carrier (TC 2.A.29) family.</text>
</comment>
<dbReference type="InterPro" id="IPR023395">
    <property type="entry name" value="MCP_dom_sf"/>
</dbReference>
<feature type="transmembrane region" description="Helical" evidence="12">
    <location>
        <begin position="20"/>
        <end position="42"/>
    </location>
</feature>
<reference evidence="13" key="1">
    <citation type="journal article" date="2012" name="Proc. Natl. Acad. Sci. U.S.A.">
        <title>Antigenic diversity is generated by distinct evolutionary mechanisms in African trypanosome species.</title>
        <authorList>
            <person name="Jackson A.P."/>
            <person name="Berry A."/>
            <person name="Aslett M."/>
            <person name="Allison H.C."/>
            <person name="Burton P."/>
            <person name="Vavrova-Anderson J."/>
            <person name="Brown R."/>
            <person name="Browne H."/>
            <person name="Corton N."/>
            <person name="Hauser H."/>
            <person name="Gamble J."/>
            <person name="Gilderthorp R."/>
            <person name="Marcello L."/>
            <person name="McQuillan J."/>
            <person name="Otto T.D."/>
            <person name="Quail M.A."/>
            <person name="Sanders M.J."/>
            <person name="van Tonder A."/>
            <person name="Ginger M.L."/>
            <person name="Field M.C."/>
            <person name="Barry J.D."/>
            <person name="Hertz-Fowler C."/>
            <person name="Berriman M."/>
        </authorList>
    </citation>
    <scope>NUCLEOTIDE SEQUENCE</scope>
    <source>
        <strain evidence="13">Y486</strain>
    </source>
</reference>
<dbReference type="GO" id="GO:1990547">
    <property type="term" value="P:mitochondrial phosphate ion transmembrane transport"/>
    <property type="evidence" value="ECO:0007669"/>
    <property type="project" value="InterPro"/>
</dbReference>
<evidence type="ECO:0000256" key="3">
    <source>
        <dbReference type="ARBA" id="ARBA00022448"/>
    </source>
</evidence>
<keyword evidence="3 11" id="KW-0813">Transport</keyword>
<evidence type="ECO:0000256" key="4">
    <source>
        <dbReference type="ARBA" id="ARBA00022692"/>
    </source>
</evidence>
<feature type="repeat" description="Solcar" evidence="10">
    <location>
        <begin position="272"/>
        <end position="357"/>
    </location>
</feature>
<dbReference type="FunFam" id="1.50.40.10:FF:000046">
    <property type="entry name" value="Phosphate carrier protein, mitochondrial"/>
    <property type="match status" value="1"/>
</dbReference>
<keyword evidence="6" id="KW-0999">Mitochondrion inner membrane</keyword>
<dbReference type="PROSITE" id="PS50920">
    <property type="entry name" value="SOLCAR"/>
    <property type="match status" value="3"/>
</dbReference>
<keyword evidence="9 10" id="KW-0472">Membrane</keyword>
<evidence type="ECO:0000256" key="11">
    <source>
        <dbReference type="RuleBase" id="RU000488"/>
    </source>
</evidence>
<dbReference type="VEuPathDB" id="TriTrypDB:TvY486_1010330"/>
<comment type="subcellular location">
    <subcellularLocation>
        <location evidence="1">Mitochondrion inner membrane</location>
        <topology evidence="1">Multi-pass membrane protein</topology>
    </subcellularLocation>
</comment>
<evidence type="ECO:0008006" key="14">
    <source>
        <dbReference type="Google" id="ProtNLM"/>
    </source>
</evidence>
<name>G0U7Y2_TRYVY</name>
<evidence type="ECO:0000256" key="8">
    <source>
        <dbReference type="ARBA" id="ARBA00023128"/>
    </source>
</evidence>
<protein>
    <recommendedName>
        <fullName evidence="14">Mitochondrial carrier protein</fullName>
    </recommendedName>
</protein>
<gene>
    <name evidence="13" type="ORF">TVY486_1010330</name>
</gene>
<dbReference type="SUPFAM" id="SSF103506">
    <property type="entry name" value="Mitochondrial carrier"/>
    <property type="match status" value="1"/>
</dbReference>
<dbReference type="GO" id="GO:0005743">
    <property type="term" value="C:mitochondrial inner membrane"/>
    <property type="evidence" value="ECO:0007669"/>
    <property type="project" value="UniProtKB-SubCell"/>
</dbReference>
<evidence type="ECO:0000256" key="1">
    <source>
        <dbReference type="ARBA" id="ARBA00004448"/>
    </source>
</evidence>
<dbReference type="Gene3D" id="1.50.40.10">
    <property type="entry name" value="Mitochondrial carrier domain"/>
    <property type="match status" value="2"/>
</dbReference>
<dbReference type="AlphaFoldDB" id="G0U7Y2"/>
<evidence type="ECO:0000256" key="2">
    <source>
        <dbReference type="ARBA" id="ARBA00006375"/>
    </source>
</evidence>
<evidence type="ECO:0000256" key="9">
    <source>
        <dbReference type="ARBA" id="ARBA00023136"/>
    </source>
</evidence>
<dbReference type="EMBL" id="HE573026">
    <property type="protein sequence ID" value="CCC51990.1"/>
    <property type="molecule type" value="Genomic_DNA"/>
</dbReference>
<evidence type="ECO:0000256" key="6">
    <source>
        <dbReference type="ARBA" id="ARBA00022792"/>
    </source>
</evidence>
<dbReference type="OMA" id="FQYFVYC"/>
<accession>G0U7Y2</accession>
<evidence type="ECO:0000256" key="7">
    <source>
        <dbReference type="ARBA" id="ARBA00022989"/>
    </source>
</evidence>
<proteinExistence type="inferred from homology"/>
<dbReference type="Pfam" id="PF00153">
    <property type="entry name" value="Mito_carr"/>
    <property type="match status" value="3"/>
</dbReference>
<feature type="repeat" description="Solcar" evidence="10">
    <location>
        <begin position="63"/>
        <end position="150"/>
    </location>
</feature>
<feature type="transmembrane region" description="Helical" evidence="12">
    <location>
        <begin position="62"/>
        <end position="82"/>
    </location>
</feature>
<evidence type="ECO:0000256" key="12">
    <source>
        <dbReference type="SAM" id="Phobius"/>
    </source>
</evidence>
<feature type="repeat" description="Solcar" evidence="10">
    <location>
        <begin position="171"/>
        <end position="255"/>
    </location>
</feature>
<dbReference type="InterPro" id="IPR044677">
    <property type="entry name" value="SLC25A3/Pic2/Mir1-like"/>
</dbReference>
<organism evidence="13">
    <name type="scientific">Trypanosoma vivax (strain Y486)</name>
    <dbReference type="NCBI Taxonomy" id="1055687"/>
    <lineage>
        <taxon>Eukaryota</taxon>
        <taxon>Discoba</taxon>
        <taxon>Euglenozoa</taxon>
        <taxon>Kinetoplastea</taxon>
        <taxon>Metakinetoplastina</taxon>
        <taxon>Trypanosomatida</taxon>
        <taxon>Trypanosomatidae</taxon>
        <taxon>Trypanosoma</taxon>
        <taxon>Duttonella</taxon>
    </lineage>
</organism>
<sequence>MLTLLSSLPIPQRHMDRVLWFRSWLIPLLVVMCLVLIISVLFRRGSRGAAVPHKASVDEFSFSYFLLCFVGGVISGLPHTILTPIDVLKCRVQVGEYGSISDGFHIFVSNMTGSFFERIAMLYRGWQPTLIGYSIQGGLKYFLYEVFKFLLTHSAAAAGRAPVGAARSYGYQFLAYGVASFFAELLADIGLSPWEALKIKIQTTNLQPNGLLVLVHMVYSAEGWYGFYKGLPALWCRQVPCTVVKFLSFEAIIKLIYRFVVTSSHASASKHVQLLVSAIAGVFAGVLCAVVSHPADTLMSKLNQRTGSTGTPGKGSVQGILRDFGWRGLWRGVELRILMVGTLTTSQWLLYDTFKVSLGLPSTGRPQLTNGS</sequence>
<evidence type="ECO:0000256" key="5">
    <source>
        <dbReference type="ARBA" id="ARBA00022737"/>
    </source>
</evidence>
<dbReference type="PANTHER" id="PTHR45671:SF28">
    <property type="entry name" value="CARRIER PROTEIN, PUTATIVE-RELATED"/>
    <property type="match status" value="1"/>
</dbReference>
<evidence type="ECO:0000313" key="13">
    <source>
        <dbReference type="EMBL" id="CCC51990.1"/>
    </source>
</evidence>
<keyword evidence="4 10" id="KW-0812">Transmembrane</keyword>
<keyword evidence="7 12" id="KW-1133">Transmembrane helix</keyword>
<keyword evidence="5" id="KW-0677">Repeat</keyword>
<keyword evidence="8" id="KW-0496">Mitochondrion</keyword>